<proteinExistence type="predicted"/>
<accession>A0A8S2NKU6</accession>
<gene>
    <name evidence="2" type="ORF">GIL414_LOCUS12087</name>
</gene>
<dbReference type="InterPro" id="IPR008974">
    <property type="entry name" value="TRAF-like"/>
</dbReference>
<dbReference type="Gene3D" id="2.60.210.10">
    <property type="entry name" value="Apoptosis, Tumor Necrosis Factor Receptor Associated Protein 2, Chain A"/>
    <property type="match status" value="1"/>
</dbReference>
<evidence type="ECO:0000313" key="3">
    <source>
        <dbReference type="Proteomes" id="UP000681720"/>
    </source>
</evidence>
<dbReference type="InterPro" id="IPR049342">
    <property type="entry name" value="TRAF1-6_MATH_dom"/>
</dbReference>
<feature type="domain" description="TRAF1-6 MATH" evidence="1">
    <location>
        <begin position="17"/>
        <end position="72"/>
    </location>
</feature>
<dbReference type="AlphaFoldDB" id="A0A8S2NKU6"/>
<evidence type="ECO:0000259" key="1">
    <source>
        <dbReference type="Pfam" id="PF21355"/>
    </source>
</evidence>
<feature type="non-terminal residue" evidence="2">
    <location>
        <position position="1"/>
    </location>
</feature>
<dbReference type="Pfam" id="PF21355">
    <property type="entry name" value="TRAF-mep_MATH"/>
    <property type="match status" value="1"/>
</dbReference>
<dbReference type="SUPFAM" id="SSF49599">
    <property type="entry name" value="TRAF domain-like"/>
    <property type="match status" value="1"/>
</dbReference>
<reference evidence="2" key="1">
    <citation type="submission" date="2021-02" db="EMBL/GenBank/DDBJ databases">
        <authorList>
            <person name="Nowell W R."/>
        </authorList>
    </citation>
    <scope>NUCLEOTIDE SEQUENCE</scope>
</reference>
<sequence length="214" mass="24806">MSVLANTQSATSQRLYSRRHIIDSFRSDIKSSSFQRLRTDMKIASGIPKFCPLEMIQQERNPYVRDDSMFIKIMVDFGDTPNTLFPYIVSLNPGLPVHVQQDCWNRVKRKVPARRTVARFSFALLLLWLCHQRVVKLGFIQMTHHGFALSDNVATTYSSIHYDPLKANLGLIFFRHLIHDSDSHEHVNDENLCSLIHFFIQQATLNKRPVQFST</sequence>
<organism evidence="2 3">
    <name type="scientific">Rotaria magnacalcarata</name>
    <dbReference type="NCBI Taxonomy" id="392030"/>
    <lineage>
        <taxon>Eukaryota</taxon>
        <taxon>Metazoa</taxon>
        <taxon>Spiralia</taxon>
        <taxon>Gnathifera</taxon>
        <taxon>Rotifera</taxon>
        <taxon>Eurotatoria</taxon>
        <taxon>Bdelloidea</taxon>
        <taxon>Philodinida</taxon>
        <taxon>Philodinidae</taxon>
        <taxon>Rotaria</taxon>
    </lineage>
</organism>
<comment type="caution">
    <text evidence="2">The sequence shown here is derived from an EMBL/GenBank/DDBJ whole genome shotgun (WGS) entry which is preliminary data.</text>
</comment>
<evidence type="ECO:0000313" key="2">
    <source>
        <dbReference type="EMBL" id="CAF4006993.1"/>
    </source>
</evidence>
<protein>
    <recommendedName>
        <fullName evidence="1">TRAF1-6 MATH domain-containing protein</fullName>
    </recommendedName>
</protein>
<dbReference type="Proteomes" id="UP000681720">
    <property type="component" value="Unassembled WGS sequence"/>
</dbReference>
<name>A0A8S2NKU6_9BILA</name>
<dbReference type="EMBL" id="CAJOBJ010004643">
    <property type="protein sequence ID" value="CAF4006993.1"/>
    <property type="molecule type" value="Genomic_DNA"/>
</dbReference>